<organism evidence="6 7">
    <name type="scientific">Pseudoalteromonas obscura</name>
    <dbReference type="NCBI Taxonomy" id="3048491"/>
    <lineage>
        <taxon>Bacteria</taxon>
        <taxon>Pseudomonadati</taxon>
        <taxon>Pseudomonadota</taxon>
        <taxon>Gammaproteobacteria</taxon>
        <taxon>Alteromonadales</taxon>
        <taxon>Pseudoalteromonadaceae</taxon>
        <taxon>Pseudoalteromonas</taxon>
    </lineage>
</organism>
<evidence type="ECO:0000256" key="4">
    <source>
        <dbReference type="SAM" id="Phobius"/>
    </source>
</evidence>
<dbReference type="InterPro" id="IPR011659">
    <property type="entry name" value="WD40"/>
</dbReference>
<feature type="transmembrane region" description="Helical" evidence="4">
    <location>
        <begin position="128"/>
        <end position="146"/>
    </location>
</feature>
<evidence type="ECO:0000259" key="5">
    <source>
        <dbReference type="PROSITE" id="PS51755"/>
    </source>
</evidence>
<dbReference type="EMBL" id="JASJUT010000001">
    <property type="protein sequence ID" value="MDK2593954.1"/>
    <property type="molecule type" value="Genomic_DNA"/>
</dbReference>
<dbReference type="Pfam" id="PF00486">
    <property type="entry name" value="Trans_reg_C"/>
    <property type="match status" value="1"/>
</dbReference>
<keyword evidence="7" id="KW-1185">Reference proteome</keyword>
<dbReference type="InterPro" id="IPR001867">
    <property type="entry name" value="OmpR/PhoB-type_DNA-bd"/>
</dbReference>
<dbReference type="SMART" id="SM00862">
    <property type="entry name" value="Trans_reg_C"/>
    <property type="match status" value="1"/>
</dbReference>
<keyword evidence="4" id="KW-0812">Transmembrane</keyword>
<dbReference type="InterPro" id="IPR016032">
    <property type="entry name" value="Sig_transdc_resp-reg_C-effctor"/>
</dbReference>
<dbReference type="Pfam" id="PF07676">
    <property type="entry name" value="PD40"/>
    <property type="match status" value="1"/>
</dbReference>
<dbReference type="Gene3D" id="1.10.10.10">
    <property type="entry name" value="Winged helix-like DNA-binding domain superfamily/Winged helix DNA-binding domain"/>
    <property type="match status" value="1"/>
</dbReference>
<comment type="caution">
    <text evidence="6">The sequence shown here is derived from an EMBL/GenBank/DDBJ whole genome shotgun (WGS) entry which is preliminary data.</text>
</comment>
<dbReference type="PANTHER" id="PTHR36842:SF1">
    <property type="entry name" value="PROTEIN TOLB"/>
    <property type="match status" value="1"/>
</dbReference>
<dbReference type="InterPro" id="IPR011042">
    <property type="entry name" value="6-blade_b-propeller_TolB-like"/>
</dbReference>
<comment type="similarity">
    <text evidence="1">Belongs to the TolB family.</text>
</comment>
<gene>
    <name evidence="6" type="ORF">QNM18_02590</name>
</gene>
<dbReference type="PROSITE" id="PS51755">
    <property type="entry name" value="OMPR_PHOB"/>
    <property type="match status" value="1"/>
</dbReference>
<proteinExistence type="inferred from homology"/>
<evidence type="ECO:0000256" key="1">
    <source>
        <dbReference type="ARBA" id="ARBA00009820"/>
    </source>
</evidence>
<accession>A0ABT7EF99</accession>
<protein>
    <submittedName>
        <fullName evidence="6">Winged helix-turn-helix domain-containing protein</fullName>
    </submittedName>
</protein>
<keyword evidence="2 3" id="KW-0238">DNA-binding</keyword>
<dbReference type="SUPFAM" id="SSF46894">
    <property type="entry name" value="C-terminal effector domain of the bipartite response regulators"/>
    <property type="match status" value="1"/>
</dbReference>
<dbReference type="Gene3D" id="2.120.10.30">
    <property type="entry name" value="TolB, C-terminal domain"/>
    <property type="match status" value="2"/>
</dbReference>
<evidence type="ECO:0000313" key="6">
    <source>
        <dbReference type="EMBL" id="MDK2593954.1"/>
    </source>
</evidence>
<dbReference type="PANTHER" id="PTHR36842">
    <property type="entry name" value="PROTEIN TOLB HOMOLOG"/>
    <property type="match status" value="1"/>
</dbReference>
<dbReference type="Proteomes" id="UP001231915">
    <property type="component" value="Unassembled WGS sequence"/>
</dbReference>
<evidence type="ECO:0000256" key="2">
    <source>
        <dbReference type="ARBA" id="ARBA00023125"/>
    </source>
</evidence>
<evidence type="ECO:0000256" key="3">
    <source>
        <dbReference type="PROSITE-ProRule" id="PRU01091"/>
    </source>
</evidence>
<evidence type="ECO:0000313" key="7">
    <source>
        <dbReference type="Proteomes" id="UP001231915"/>
    </source>
</evidence>
<feature type="DNA-binding region" description="OmpR/PhoB-type" evidence="3">
    <location>
        <begin position="4"/>
        <end position="102"/>
    </location>
</feature>
<name>A0ABT7EF99_9GAMM</name>
<keyword evidence="4" id="KW-0472">Membrane</keyword>
<reference evidence="6 7" key="1">
    <citation type="submission" date="2023-05" db="EMBL/GenBank/DDBJ databases">
        <title>Pseudoalteromonas ardens sp. nov., Pseudoalteromonas obscura sp. nov., and Pseudoalteromonas umbrosa sp. nov., isolated from the coral Montipora capitata.</title>
        <authorList>
            <person name="Thomas E.M."/>
            <person name="Smith E.M."/>
            <person name="Papke E."/>
            <person name="Shlafstein M.D."/>
            <person name="Oline D.K."/>
            <person name="Videau P."/>
            <person name="Saw J.H."/>
            <person name="Strangman W.K."/>
            <person name="Ushijima B."/>
        </authorList>
    </citation>
    <scope>NUCLEOTIDE SEQUENCE [LARGE SCALE GENOMIC DNA]</scope>
    <source>
        <strain evidence="6 7">P94</strain>
    </source>
</reference>
<dbReference type="SUPFAM" id="SSF82171">
    <property type="entry name" value="DPP6 N-terminal domain-like"/>
    <property type="match status" value="2"/>
</dbReference>
<sequence>MPSPQRFFIEDHLIDLSRSEIISADQSVKVEPKVLQVLLLLAQNAQQVVSHQDIMEQVWQGTEVVPNALQRCIARLRKVLGDDAKSPRIIATHPKIGYRLMTEVRWDKDNPSPNTVNKQFLVLHNKQLVWGILGGMVLLTGLLILINSAPQALNIKALKQLTFTDAFESEATYSPDGQYIVFNRHVQSCQSHIWAKNIQSGVETRLSADAGFYRDTRFTPDGRSVIYTKQRDCTQQHTQSPEPHQANCWQINMLDFAESLVAPQVSSVRYQCQERPIERPIALANHNYTFLSTLQNRPALVNYNAIDQKIRAVFTSSTDSIYTYDYAPQHNYFAVLYYTQQREHVLAILDSKGKVTQQNPVELDDTDTGEGPLFIRFSSTGESLLAIKQGKLYQLSLEGKLTPYNTTVQGVVSAQYHPKSSHILTIAGNKDTDISHIPLYEPPSAPTQNGINQHVQPYPSFARSKSREKFAKYQPQGELIAFVSARSGRDQIWLWDGKQATQLSQFVGHIEIEQLSWSPSGKKIAVVNDGKLNIIDLKGKILEVDTKIPLTQVLSWHHASRLLVTSTQPSRDTLWELDIDTSDLTQYPISDVKAAWVYEQNLYISNFEGRVLKQALNSEPQKPTPIPTLNGNSLVLHQDQFYSYDSRSDYLSMYDLNGELLNRLKPLKPFAWKISDVKGQQMLLEQLIELNQDIFELSL</sequence>
<feature type="domain" description="OmpR/PhoB-type" evidence="5">
    <location>
        <begin position="4"/>
        <end position="102"/>
    </location>
</feature>
<dbReference type="RefSeq" id="WP_284136229.1">
    <property type="nucleotide sequence ID" value="NZ_JASJUT010000001.1"/>
</dbReference>
<dbReference type="CDD" id="cd00383">
    <property type="entry name" value="trans_reg_C"/>
    <property type="match status" value="1"/>
</dbReference>
<keyword evidence="4" id="KW-1133">Transmembrane helix</keyword>
<dbReference type="InterPro" id="IPR036388">
    <property type="entry name" value="WH-like_DNA-bd_sf"/>
</dbReference>